<gene>
    <name evidence="7" type="ORF">FOH10_24635</name>
</gene>
<evidence type="ECO:0000313" key="8">
    <source>
        <dbReference type="Proteomes" id="UP000317039"/>
    </source>
</evidence>
<evidence type="ECO:0000256" key="1">
    <source>
        <dbReference type="ARBA" id="ARBA00001974"/>
    </source>
</evidence>
<dbReference type="EMBL" id="CP041695">
    <property type="protein sequence ID" value="QDP81433.1"/>
    <property type="molecule type" value="Genomic_DNA"/>
</dbReference>
<evidence type="ECO:0000256" key="2">
    <source>
        <dbReference type="ARBA" id="ARBA00010790"/>
    </source>
</evidence>
<name>A0A516NRA7_9NOCA</name>
<dbReference type="Pfam" id="PF05199">
    <property type="entry name" value="GMC_oxred_C"/>
    <property type="match status" value="1"/>
</dbReference>
<dbReference type="GO" id="GO:0016614">
    <property type="term" value="F:oxidoreductase activity, acting on CH-OH group of donors"/>
    <property type="evidence" value="ECO:0007669"/>
    <property type="project" value="InterPro"/>
</dbReference>
<keyword evidence="5" id="KW-0560">Oxidoreductase</keyword>
<dbReference type="AlphaFoldDB" id="A0A516NRA7"/>
<dbReference type="InterPro" id="IPR007867">
    <property type="entry name" value="GMC_OxRtase_C"/>
</dbReference>
<evidence type="ECO:0000256" key="5">
    <source>
        <dbReference type="ARBA" id="ARBA00023002"/>
    </source>
</evidence>
<keyword evidence="3" id="KW-0285">Flavoprotein</keyword>
<organism evidence="7 8">
    <name type="scientific">Nocardia otitidiscaviarum</name>
    <dbReference type="NCBI Taxonomy" id="1823"/>
    <lineage>
        <taxon>Bacteria</taxon>
        <taxon>Bacillati</taxon>
        <taxon>Actinomycetota</taxon>
        <taxon>Actinomycetes</taxon>
        <taxon>Mycobacteriales</taxon>
        <taxon>Nocardiaceae</taxon>
        <taxon>Nocardia</taxon>
    </lineage>
</organism>
<comment type="cofactor">
    <cofactor evidence="1">
        <name>FAD</name>
        <dbReference type="ChEBI" id="CHEBI:57692"/>
    </cofactor>
</comment>
<sequence length="532" mass="58003">MPVRIDDLRGLRDEELSADVCVIGSGPAGLTIATELAGSALRVLVLESGGRAEQPDTEELNDIDNVGAPRSLPHRHARNRVLGGSSHTWAGRCAPLDELDFARREWIPDSGWPIGASDMEPYLERAGAHLGLGHGVGFTDDRFWALAGRSAPAAELDRRWLRPYFWQISKDPADPFDCKRFGRHAPAISAANVRVVLNATVAHIDTDPDGTHVRALRVLDAEGGERLVVAQRIVLAAGGLENPRLLLAANRIVPAGLGNRHDMVGRYLLDHRCGAVGTLDPATSATARDRFGKYVVKGRGGKHTFLHGVALSPAIQESEGLLNCALWIQEVPADDDPWESVKRLLRGQLTLRDTRIVSAHPGLLLSGVRRRLVHGTGLPRKLAEVELRCMVEQQPDPDSRVTLSDKVDRLGIPLARVDWKVHDIEDATVRRTAALAAGEFARLGFDPPHLHRWVCENSSEPVQLTDWAHPTGATRMSADPRTGVVDARCRVHGMDNLYIAGSSVFPTNGHANPTLMIVALAIRLADTLRKGW</sequence>
<dbReference type="PANTHER" id="PTHR42784">
    <property type="entry name" value="PYRANOSE 2-OXIDASE"/>
    <property type="match status" value="1"/>
</dbReference>
<dbReference type="PANTHER" id="PTHR42784:SF1">
    <property type="entry name" value="PYRANOSE 2-OXIDASE"/>
    <property type="match status" value="1"/>
</dbReference>
<dbReference type="Gene3D" id="3.50.50.60">
    <property type="entry name" value="FAD/NAD(P)-binding domain"/>
    <property type="match status" value="2"/>
</dbReference>
<dbReference type="InterPro" id="IPR051473">
    <property type="entry name" value="P2Ox-like"/>
</dbReference>
<accession>A0A516NRA7</accession>
<dbReference type="PRINTS" id="PR00469">
    <property type="entry name" value="PNDRDTASEII"/>
</dbReference>
<evidence type="ECO:0000313" key="7">
    <source>
        <dbReference type="EMBL" id="QDP81433.1"/>
    </source>
</evidence>
<dbReference type="SUPFAM" id="SSF51905">
    <property type="entry name" value="FAD/NAD(P)-binding domain"/>
    <property type="match status" value="1"/>
</dbReference>
<evidence type="ECO:0000256" key="4">
    <source>
        <dbReference type="ARBA" id="ARBA00022827"/>
    </source>
</evidence>
<protein>
    <submittedName>
        <fullName evidence="7">GMC family oxidoreductase</fullName>
    </submittedName>
</protein>
<evidence type="ECO:0000256" key="3">
    <source>
        <dbReference type="ARBA" id="ARBA00022630"/>
    </source>
</evidence>
<proteinExistence type="inferred from homology"/>
<feature type="domain" description="Glucose-methanol-choline oxidoreductase C-terminal" evidence="6">
    <location>
        <begin position="395"/>
        <end position="521"/>
    </location>
</feature>
<dbReference type="KEGG" id="nod:FOH10_24635"/>
<reference evidence="7 8" key="1">
    <citation type="submission" date="2019-07" db="EMBL/GenBank/DDBJ databases">
        <title>Complete Genome Sequence and Methylome Analysis of Nocardia otitidis-caviarum NEB252.</title>
        <authorList>
            <person name="Fomenkov A."/>
            <person name="Anton B.P."/>
            <person name="Vincze T."/>
            <person name="Roberts R.J."/>
        </authorList>
    </citation>
    <scope>NUCLEOTIDE SEQUENCE [LARGE SCALE GENOMIC DNA]</scope>
    <source>
        <strain evidence="7 8">NEB252</strain>
    </source>
</reference>
<evidence type="ECO:0000259" key="6">
    <source>
        <dbReference type="Pfam" id="PF05199"/>
    </source>
</evidence>
<dbReference type="InterPro" id="IPR036188">
    <property type="entry name" value="FAD/NAD-bd_sf"/>
</dbReference>
<keyword evidence="4" id="KW-0274">FAD</keyword>
<comment type="similarity">
    <text evidence="2">Belongs to the GMC oxidoreductase family.</text>
</comment>
<dbReference type="Proteomes" id="UP000317039">
    <property type="component" value="Chromosome"/>
</dbReference>